<sequence length="154" mass="18151">MNVQHLLSSTVAHLVGEEQSLHRYRCHSILVEPSTLTIMRKNCQIYTTLNWELLHQWGLVQHVEHQVPIQHVEHQELVQLLRLICWRIRKSFMSGCTRCCRNDWRWRRVHPTLLRCGHVKIKTICINNIILAVGSPVEQYAKLLPKLERLPEAV</sequence>
<reference evidence="1" key="1">
    <citation type="submission" date="2020-06" db="EMBL/GenBank/DDBJ databases">
        <authorList>
            <person name="Li T."/>
            <person name="Hu X."/>
            <person name="Zhang T."/>
            <person name="Song X."/>
            <person name="Zhang H."/>
            <person name="Dai N."/>
            <person name="Sheng W."/>
            <person name="Hou X."/>
            <person name="Wei L."/>
        </authorList>
    </citation>
    <scope>NUCLEOTIDE SEQUENCE</scope>
    <source>
        <strain evidence="1">3651</strain>
        <tissue evidence="1">Leaf</tissue>
    </source>
</reference>
<evidence type="ECO:0000313" key="2">
    <source>
        <dbReference type="Proteomes" id="UP001293254"/>
    </source>
</evidence>
<organism evidence="1 2">
    <name type="scientific">Sesamum alatum</name>
    <dbReference type="NCBI Taxonomy" id="300844"/>
    <lineage>
        <taxon>Eukaryota</taxon>
        <taxon>Viridiplantae</taxon>
        <taxon>Streptophyta</taxon>
        <taxon>Embryophyta</taxon>
        <taxon>Tracheophyta</taxon>
        <taxon>Spermatophyta</taxon>
        <taxon>Magnoliopsida</taxon>
        <taxon>eudicotyledons</taxon>
        <taxon>Gunneridae</taxon>
        <taxon>Pentapetalae</taxon>
        <taxon>asterids</taxon>
        <taxon>lamiids</taxon>
        <taxon>Lamiales</taxon>
        <taxon>Pedaliaceae</taxon>
        <taxon>Sesamum</taxon>
    </lineage>
</organism>
<protein>
    <submittedName>
        <fullName evidence="1">Uncharacterized protein</fullName>
    </submittedName>
</protein>
<proteinExistence type="predicted"/>
<dbReference type="AlphaFoldDB" id="A0AAE1XRY8"/>
<evidence type="ECO:0000313" key="1">
    <source>
        <dbReference type="EMBL" id="KAK4416902.1"/>
    </source>
</evidence>
<dbReference type="EMBL" id="JACGWO010000010">
    <property type="protein sequence ID" value="KAK4416902.1"/>
    <property type="molecule type" value="Genomic_DNA"/>
</dbReference>
<comment type="caution">
    <text evidence="1">The sequence shown here is derived from an EMBL/GenBank/DDBJ whole genome shotgun (WGS) entry which is preliminary data.</text>
</comment>
<gene>
    <name evidence="1" type="ORF">Salat_2515700</name>
</gene>
<accession>A0AAE1XRY8</accession>
<keyword evidence="2" id="KW-1185">Reference proteome</keyword>
<name>A0AAE1XRY8_9LAMI</name>
<reference evidence="1" key="2">
    <citation type="journal article" date="2024" name="Plant">
        <title>Genomic evolution and insights into agronomic trait innovations of Sesamum species.</title>
        <authorList>
            <person name="Miao H."/>
            <person name="Wang L."/>
            <person name="Qu L."/>
            <person name="Liu H."/>
            <person name="Sun Y."/>
            <person name="Le M."/>
            <person name="Wang Q."/>
            <person name="Wei S."/>
            <person name="Zheng Y."/>
            <person name="Lin W."/>
            <person name="Duan Y."/>
            <person name="Cao H."/>
            <person name="Xiong S."/>
            <person name="Wang X."/>
            <person name="Wei L."/>
            <person name="Li C."/>
            <person name="Ma Q."/>
            <person name="Ju M."/>
            <person name="Zhao R."/>
            <person name="Li G."/>
            <person name="Mu C."/>
            <person name="Tian Q."/>
            <person name="Mei H."/>
            <person name="Zhang T."/>
            <person name="Gao T."/>
            <person name="Zhang H."/>
        </authorList>
    </citation>
    <scope>NUCLEOTIDE SEQUENCE</scope>
    <source>
        <strain evidence="1">3651</strain>
    </source>
</reference>
<dbReference type="Proteomes" id="UP001293254">
    <property type="component" value="Unassembled WGS sequence"/>
</dbReference>